<feature type="compositionally biased region" description="Low complexity" evidence="2">
    <location>
        <begin position="317"/>
        <end position="337"/>
    </location>
</feature>
<feature type="region of interest" description="Disordered" evidence="2">
    <location>
        <begin position="1"/>
        <end position="24"/>
    </location>
</feature>
<dbReference type="AlphaFoldDB" id="A0A921R0D1"/>
<feature type="compositionally biased region" description="Low complexity" evidence="2">
    <location>
        <begin position="351"/>
        <end position="360"/>
    </location>
</feature>
<feature type="coiled-coil region" evidence="1">
    <location>
        <begin position="547"/>
        <end position="588"/>
    </location>
</feature>
<accession>A0A921R0D1</accession>
<dbReference type="KEGG" id="sbi:8058632"/>
<dbReference type="Gramene" id="EES08547">
    <property type="protein sequence ID" value="EES08547"/>
    <property type="gene ID" value="SORBI_3005G129400"/>
</dbReference>
<feature type="compositionally biased region" description="Basic and acidic residues" evidence="2">
    <location>
        <begin position="94"/>
        <end position="113"/>
    </location>
</feature>
<reference evidence="3" key="1">
    <citation type="journal article" date="2019" name="BMC Genomics">
        <title>A new reference genome for Sorghum bicolor reveals high levels of sequence similarity between sweet and grain genotypes: implications for the genetics of sugar metabolism.</title>
        <authorList>
            <person name="Cooper E.A."/>
            <person name="Brenton Z.W."/>
            <person name="Flinn B.S."/>
            <person name="Jenkins J."/>
            <person name="Shu S."/>
            <person name="Flowers D."/>
            <person name="Luo F."/>
            <person name="Wang Y."/>
            <person name="Xia P."/>
            <person name="Barry K."/>
            <person name="Daum C."/>
            <person name="Lipzen A."/>
            <person name="Yoshinaga Y."/>
            <person name="Schmutz J."/>
            <person name="Saski C."/>
            <person name="Vermerris W."/>
            <person name="Kresovich S."/>
        </authorList>
    </citation>
    <scope>NUCLEOTIDE SEQUENCE</scope>
</reference>
<evidence type="ECO:0000256" key="1">
    <source>
        <dbReference type="SAM" id="Coils"/>
    </source>
</evidence>
<dbReference type="OMA" id="MMDWRRA"/>
<evidence type="ECO:0000313" key="4">
    <source>
        <dbReference type="Proteomes" id="UP000807115"/>
    </source>
</evidence>
<evidence type="ECO:0000313" key="3">
    <source>
        <dbReference type="EMBL" id="KAG0529950.1"/>
    </source>
</evidence>
<feature type="region of interest" description="Disordered" evidence="2">
    <location>
        <begin position="63"/>
        <end position="381"/>
    </location>
</feature>
<proteinExistence type="predicted"/>
<sequence>MDAPRGGGGGHTRRPGISGAAADQRRAAAAQAMARMEEMMLAHAGAAGEFSIILDAPLPSLQQYRRNPAPPSAAPSISKTNTSPLRRVAQGGGGRDDGVPARLRRDGSGHDALGDPDTAARTSRRGAVDGTGAGAARPRAGGARREREQEETVEAPVRLTDPRSVRRPVSRGATPPPRSTEVRRAAAQEEEERAVRREHEQEDTVEAPVRLTDPRSVRKPVSRGATPPSRSTEVRRVAVQEEEERAVRREREQEETVEAPVRLTDPRSVRRPVSRGATPPPRSRVAAQEEEEETPLQLLARGGRSSSTTRPAEVPQATVAPQASEAVAAASLPATRPSSRRSRRDVGVKQVVSEVASSVDSDVESIGRWSSRGSDDGGDEAVLLPRPLAAVVARDRSRSNSPAISRNGVDSAAANRAPSTGRSTFAPPVGVNVRPLQAVEIPNGTPRDRRAVYPDPTFAQSTRSRDSHDSSTLTEELEMLKDENVNLLEKLGLAEEKLRQSEARTTELEKQVANLGDGLSMEVKLMKRREEMLVRKEQEIRKALISKNGKSEELTALQQQLQSAREEASAAVKKLKEAESETQELRTMTRRMVLSKEEMEEVVMKRCWLARYWGLAVQYGIYPDISMSKHEYWSSLAPLPFEYVTSAGQRAKNGSETESNGLEDVDKLVHDLTVTAGEGNVETMLAVDKGLQELAFLKVEDAVLFALAQHHRSNVAGAADPDIKSSGDEKFTEAFDLSKEEEEDVQFKQAWLIYFWRRAKTNSVEEDIAEERLQMWIDRHGQQPTSHDAVDVEQGIHELRKLGIEQLLWELSRHEANLTKDEPSDVEDLT</sequence>
<dbReference type="Proteomes" id="UP000807115">
    <property type="component" value="Chromosome 5"/>
</dbReference>
<feature type="region of interest" description="Disordered" evidence="2">
    <location>
        <begin position="441"/>
        <end position="472"/>
    </location>
</feature>
<keyword evidence="1" id="KW-0175">Coiled coil</keyword>
<dbReference type="InterPro" id="IPR040321">
    <property type="entry name" value="SCD2-like"/>
</dbReference>
<gene>
    <name evidence="3" type="ORF">BDA96_05G141700</name>
</gene>
<dbReference type="PANTHER" id="PTHR31762:SF13">
    <property type="entry name" value="OS11G0520500 PROTEIN"/>
    <property type="match status" value="1"/>
</dbReference>
<feature type="compositionally biased region" description="Basic and acidic residues" evidence="2">
    <location>
        <begin position="180"/>
        <end position="202"/>
    </location>
</feature>
<feature type="compositionally biased region" description="Low complexity" evidence="2">
    <location>
        <begin position="15"/>
        <end position="24"/>
    </location>
</feature>
<protein>
    <recommendedName>
        <fullName evidence="5">Coiled-coil domain-containing protein SCD2</fullName>
    </recommendedName>
</protein>
<feature type="compositionally biased region" description="Basic and acidic residues" evidence="2">
    <location>
        <begin position="232"/>
        <end position="254"/>
    </location>
</feature>
<reference evidence="3" key="2">
    <citation type="submission" date="2020-10" db="EMBL/GenBank/DDBJ databases">
        <authorList>
            <person name="Cooper E.A."/>
            <person name="Brenton Z.W."/>
            <person name="Flinn B.S."/>
            <person name="Jenkins J."/>
            <person name="Shu S."/>
            <person name="Flowers D."/>
            <person name="Luo F."/>
            <person name="Wang Y."/>
            <person name="Xia P."/>
            <person name="Barry K."/>
            <person name="Daum C."/>
            <person name="Lipzen A."/>
            <person name="Yoshinaga Y."/>
            <person name="Schmutz J."/>
            <person name="Saski C."/>
            <person name="Vermerris W."/>
            <person name="Kresovich S."/>
        </authorList>
    </citation>
    <scope>NUCLEOTIDE SEQUENCE</scope>
</reference>
<dbReference type="PANTHER" id="PTHR31762">
    <property type="entry name" value="FAS-BINDING FACTOR-LIKE PROTEIN"/>
    <property type="match status" value="1"/>
</dbReference>
<dbReference type="EMBL" id="CM027684">
    <property type="protein sequence ID" value="KAG0529950.1"/>
    <property type="molecule type" value="Genomic_DNA"/>
</dbReference>
<comment type="caution">
    <text evidence="3">The sequence shown here is derived from an EMBL/GenBank/DDBJ whole genome shotgun (WGS) entry which is preliminary data.</text>
</comment>
<dbReference type="GO" id="GO:0000911">
    <property type="term" value="P:cytokinesis by cell plate formation"/>
    <property type="evidence" value="ECO:0007669"/>
    <property type="project" value="InterPro"/>
</dbReference>
<dbReference type="OrthoDB" id="680678at2759"/>
<feature type="compositionally biased region" description="Gly residues" evidence="2">
    <location>
        <begin position="1"/>
        <end position="10"/>
    </location>
</feature>
<evidence type="ECO:0000256" key="2">
    <source>
        <dbReference type="SAM" id="MobiDB-lite"/>
    </source>
</evidence>
<feature type="region of interest" description="Disordered" evidence="2">
    <location>
        <begin position="393"/>
        <end position="429"/>
    </location>
</feature>
<evidence type="ECO:0008006" key="5">
    <source>
        <dbReference type="Google" id="ProtNLM"/>
    </source>
</evidence>
<organism evidence="3 4">
    <name type="scientific">Sorghum bicolor</name>
    <name type="common">Sorghum</name>
    <name type="synonym">Sorghum vulgare</name>
    <dbReference type="NCBI Taxonomy" id="4558"/>
    <lineage>
        <taxon>Eukaryota</taxon>
        <taxon>Viridiplantae</taxon>
        <taxon>Streptophyta</taxon>
        <taxon>Embryophyta</taxon>
        <taxon>Tracheophyta</taxon>
        <taxon>Spermatophyta</taxon>
        <taxon>Magnoliopsida</taxon>
        <taxon>Liliopsida</taxon>
        <taxon>Poales</taxon>
        <taxon>Poaceae</taxon>
        <taxon>PACMAD clade</taxon>
        <taxon>Panicoideae</taxon>
        <taxon>Andropogonodae</taxon>
        <taxon>Andropogoneae</taxon>
        <taxon>Sorghinae</taxon>
        <taxon>Sorghum</taxon>
    </lineage>
</organism>
<name>A0A921R0D1_SORBI</name>